<protein>
    <submittedName>
        <fullName evidence="2">Uncharacterized protein</fullName>
    </submittedName>
</protein>
<dbReference type="EMBL" id="BAAAUT010000105">
    <property type="protein sequence ID" value="GAA3166952.1"/>
    <property type="molecule type" value="Genomic_DNA"/>
</dbReference>
<name>A0ABP6P4D1_9ACTN</name>
<gene>
    <name evidence="2" type="ORF">GCM10010466_67100</name>
</gene>
<proteinExistence type="predicted"/>
<keyword evidence="3" id="KW-1185">Reference proteome</keyword>
<organism evidence="2 3">
    <name type="scientific">Planomonospora alba</name>
    <dbReference type="NCBI Taxonomy" id="161354"/>
    <lineage>
        <taxon>Bacteria</taxon>
        <taxon>Bacillati</taxon>
        <taxon>Actinomycetota</taxon>
        <taxon>Actinomycetes</taxon>
        <taxon>Streptosporangiales</taxon>
        <taxon>Streptosporangiaceae</taxon>
        <taxon>Planomonospora</taxon>
    </lineage>
</organism>
<dbReference type="RefSeq" id="WP_344866777.1">
    <property type="nucleotide sequence ID" value="NZ_BAAAUT010000105.1"/>
</dbReference>
<evidence type="ECO:0000313" key="2">
    <source>
        <dbReference type="EMBL" id="GAA3166952.1"/>
    </source>
</evidence>
<reference evidence="3" key="1">
    <citation type="journal article" date="2019" name="Int. J. Syst. Evol. Microbiol.">
        <title>The Global Catalogue of Microorganisms (GCM) 10K type strain sequencing project: providing services to taxonomists for standard genome sequencing and annotation.</title>
        <authorList>
            <consortium name="The Broad Institute Genomics Platform"/>
            <consortium name="The Broad Institute Genome Sequencing Center for Infectious Disease"/>
            <person name="Wu L."/>
            <person name="Ma J."/>
        </authorList>
    </citation>
    <scope>NUCLEOTIDE SEQUENCE [LARGE SCALE GENOMIC DNA]</scope>
    <source>
        <strain evidence="3">JCM 9373</strain>
    </source>
</reference>
<evidence type="ECO:0000313" key="3">
    <source>
        <dbReference type="Proteomes" id="UP001500320"/>
    </source>
</evidence>
<comment type="caution">
    <text evidence="2">The sequence shown here is derived from an EMBL/GenBank/DDBJ whole genome shotgun (WGS) entry which is preliminary data.</text>
</comment>
<dbReference type="Proteomes" id="UP001500320">
    <property type="component" value="Unassembled WGS sequence"/>
</dbReference>
<sequence length="100" mass="10923">MGGVGDVRQRSLEISSRNGPDAVAVMTALEFHPGLTAVVPARRDQPERSGDPGGANIAFCDPQCLFQRRPQARFQGEGRFETDVVEQTFTQPGRPPSDQR</sequence>
<accession>A0ABP6P4D1</accession>
<feature type="region of interest" description="Disordered" evidence="1">
    <location>
        <begin position="75"/>
        <end position="100"/>
    </location>
</feature>
<evidence type="ECO:0000256" key="1">
    <source>
        <dbReference type="SAM" id="MobiDB-lite"/>
    </source>
</evidence>